<evidence type="ECO:0000256" key="1">
    <source>
        <dbReference type="SAM" id="Phobius"/>
    </source>
</evidence>
<feature type="transmembrane region" description="Helical" evidence="1">
    <location>
        <begin position="196"/>
        <end position="220"/>
    </location>
</feature>
<keyword evidence="1" id="KW-1133">Transmembrane helix</keyword>
<name>A0ABQ9FS83_TEGGR</name>
<reference evidence="2 3" key="1">
    <citation type="submission" date="2022-12" db="EMBL/GenBank/DDBJ databases">
        <title>Chromosome-level genome of Tegillarca granosa.</title>
        <authorList>
            <person name="Kim J."/>
        </authorList>
    </citation>
    <scope>NUCLEOTIDE SEQUENCE [LARGE SCALE GENOMIC DNA]</scope>
    <source>
        <strain evidence="2">Teg-2019</strain>
        <tissue evidence="2">Adductor muscle</tissue>
    </source>
</reference>
<keyword evidence="3" id="KW-1185">Reference proteome</keyword>
<dbReference type="EMBL" id="JARBDR010000214">
    <property type="protein sequence ID" value="KAJ8318553.1"/>
    <property type="molecule type" value="Genomic_DNA"/>
</dbReference>
<evidence type="ECO:0000313" key="3">
    <source>
        <dbReference type="Proteomes" id="UP001217089"/>
    </source>
</evidence>
<keyword evidence="1" id="KW-0472">Membrane</keyword>
<evidence type="ECO:0000313" key="2">
    <source>
        <dbReference type="EMBL" id="KAJ8318553.1"/>
    </source>
</evidence>
<keyword evidence="1" id="KW-0812">Transmembrane</keyword>
<accession>A0ABQ9FS83</accession>
<sequence>MCLFIYLLNIIIIYYYLNYSKELFIYLFILKAIHCQLEVQKRWSVVSLQLLSKMINSTENLYNTSFVSLTLSYVHLSDVVFVLPVQFIKNLAYCHTKKISAYKSDPNLKTKVSLVKGVKIEMVIEFFNGFLFVWFYLLLSELNFVCSLRISLFKEKLNFVAMKLTLNSNTVLKFYLKRHKLRLMGFRFYNKKICILHSKFFSVFFNSIDLSMLCLFIILIF</sequence>
<feature type="transmembrane region" description="Helical" evidence="1">
    <location>
        <begin position="6"/>
        <end position="29"/>
    </location>
</feature>
<protein>
    <submittedName>
        <fullName evidence="2">Uncharacterized protein</fullName>
    </submittedName>
</protein>
<comment type="caution">
    <text evidence="2">The sequence shown here is derived from an EMBL/GenBank/DDBJ whole genome shotgun (WGS) entry which is preliminary data.</text>
</comment>
<proteinExistence type="predicted"/>
<organism evidence="2 3">
    <name type="scientific">Tegillarca granosa</name>
    <name type="common">Malaysian cockle</name>
    <name type="synonym">Anadara granosa</name>
    <dbReference type="NCBI Taxonomy" id="220873"/>
    <lineage>
        <taxon>Eukaryota</taxon>
        <taxon>Metazoa</taxon>
        <taxon>Spiralia</taxon>
        <taxon>Lophotrochozoa</taxon>
        <taxon>Mollusca</taxon>
        <taxon>Bivalvia</taxon>
        <taxon>Autobranchia</taxon>
        <taxon>Pteriomorphia</taxon>
        <taxon>Arcoida</taxon>
        <taxon>Arcoidea</taxon>
        <taxon>Arcidae</taxon>
        <taxon>Tegillarca</taxon>
    </lineage>
</organism>
<dbReference type="Proteomes" id="UP001217089">
    <property type="component" value="Unassembled WGS sequence"/>
</dbReference>
<gene>
    <name evidence="2" type="ORF">KUTeg_003644</name>
</gene>